<accession>L1JNT3</accession>
<feature type="chain" id="PRO_5008771571" evidence="1">
    <location>
        <begin position="22"/>
        <end position="2524"/>
    </location>
</feature>
<dbReference type="RefSeq" id="XP_005836713.1">
    <property type="nucleotide sequence ID" value="XM_005836656.1"/>
</dbReference>
<proteinExistence type="predicted"/>
<dbReference type="PaxDb" id="55529-EKX49733"/>
<dbReference type="KEGG" id="gtt:GUITHDRAFT_135895"/>
<name>L1JNT3_GUITC</name>
<evidence type="ECO:0000313" key="4">
    <source>
        <dbReference type="Proteomes" id="UP000011087"/>
    </source>
</evidence>
<keyword evidence="4" id="KW-1185">Reference proteome</keyword>
<dbReference type="HOGENOM" id="CLU_230170_0_0_1"/>
<dbReference type="Proteomes" id="UP000011087">
    <property type="component" value="Unassembled WGS sequence"/>
</dbReference>
<feature type="signal peptide" evidence="1">
    <location>
        <begin position="1"/>
        <end position="21"/>
    </location>
</feature>
<evidence type="ECO:0000313" key="3">
    <source>
        <dbReference type="EnsemblProtists" id="EKX49733"/>
    </source>
</evidence>
<reference evidence="3" key="3">
    <citation type="submission" date="2015-06" db="UniProtKB">
        <authorList>
            <consortium name="EnsemblProtists"/>
        </authorList>
    </citation>
    <scope>IDENTIFICATION</scope>
</reference>
<evidence type="ECO:0000313" key="2">
    <source>
        <dbReference type="EMBL" id="EKX49733.1"/>
    </source>
</evidence>
<dbReference type="EnsemblProtists" id="EKX49733">
    <property type="protein sequence ID" value="EKX49733"/>
    <property type="gene ID" value="GUITHDRAFT_135895"/>
</dbReference>
<keyword evidence="1" id="KW-0732">Signal</keyword>
<protein>
    <submittedName>
        <fullName evidence="2 3">Uncharacterized protein</fullName>
    </submittedName>
</protein>
<dbReference type="EMBL" id="JH992981">
    <property type="protein sequence ID" value="EKX49733.1"/>
    <property type="molecule type" value="Genomic_DNA"/>
</dbReference>
<reference evidence="4" key="2">
    <citation type="submission" date="2012-11" db="EMBL/GenBank/DDBJ databases">
        <authorList>
            <person name="Kuo A."/>
            <person name="Curtis B.A."/>
            <person name="Tanifuji G."/>
            <person name="Burki F."/>
            <person name="Gruber A."/>
            <person name="Irimia M."/>
            <person name="Maruyama S."/>
            <person name="Arias M.C."/>
            <person name="Ball S.G."/>
            <person name="Gile G.H."/>
            <person name="Hirakawa Y."/>
            <person name="Hopkins J.F."/>
            <person name="Rensing S.A."/>
            <person name="Schmutz J."/>
            <person name="Symeonidi A."/>
            <person name="Elias M."/>
            <person name="Eveleigh R.J."/>
            <person name="Herman E.K."/>
            <person name="Klute M.J."/>
            <person name="Nakayama T."/>
            <person name="Obornik M."/>
            <person name="Reyes-Prieto A."/>
            <person name="Armbrust E.V."/>
            <person name="Aves S.J."/>
            <person name="Beiko R.G."/>
            <person name="Coutinho P."/>
            <person name="Dacks J.B."/>
            <person name="Durnford D.G."/>
            <person name="Fast N.M."/>
            <person name="Green B.R."/>
            <person name="Grisdale C."/>
            <person name="Hempe F."/>
            <person name="Henrissat B."/>
            <person name="Hoppner M.P."/>
            <person name="Ishida K.-I."/>
            <person name="Kim E."/>
            <person name="Koreny L."/>
            <person name="Kroth P.G."/>
            <person name="Liu Y."/>
            <person name="Malik S.-B."/>
            <person name="Maier U.G."/>
            <person name="McRose D."/>
            <person name="Mock T."/>
            <person name="Neilson J.A."/>
            <person name="Onodera N.T."/>
            <person name="Poole A.M."/>
            <person name="Pritham E.J."/>
            <person name="Richards T.A."/>
            <person name="Rocap G."/>
            <person name="Roy S.W."/>
            <person name="Sarai C."/>
            <person name="Schaack S."/>
            <person name="Shirato S."/>
            <person name="Slamovits C.H."/>
            <person name="Spencer D.F."/>
            <person name="Suzuki S."/>
            <person name="Worden A.Z."/>
            <person name="Zauner S."/>
            <person name="Barry K."/>
            <person name="Bell C."/>
            <person name="Bharti A.K."/>
            <person name="Crow J.A."/>
            <person name="Grimwood J."/>
            <person name="Kramer R."/>
            <person name="Lindquist E."/>
            <person name="Lucas S."/>
            <person name="Salamov A."/>
            <person name="McFadden G.I."/>
            <person name="Lane C.E."/>
            <person name="Keeling P.J."/>
            <person name="Gray M.W."/>
            <person name="Grigoriev I.V."/>
            <person name="Archibald J.M."/>
        </authorList>
    </citation>
    <scope>NUCLEOTIDE SEQUENCE</scope>
    <source>
        <strain evidence="4">CCMP2712</strain>
    </source>
</reference>
<reference evidence="2 4" key="1">
    <citation type="journal article" date="2012" name="Nature">
        <title>Algal genomes reveal evolutionary mosaicism and the fate of nucleomorphs.</title>
        <authorList>
            <consortium name="DOE Joint Genome Institute"/>
            <person name="Curtis B.A."/>
            <person name="Tanifuji G."/>
            <person name="Burki F."/>
            <person name="Gruber A."/>
            <person name="Irimia M."/>
            <person name="Maruyama S."/>
            <person name="Arias M.C."/>
            <person name="Ball S.G."/>
            <person name="Gile G.H."/>
            <person name="Hirakawa Y."/>
            <person name="Hopkins J.F."/>
            <person name="Kuo A."/>
            <person name="Rensing S.A."/>
            <person name="Schmutz J."/>
            <person name="Symeonidi A."/>
            <person name="Elias M."/>
            <person name="Eveleigh R.J."/>
            <person name="Herman E.K."/>
            <person name="Klute M.J."/>
            <person name="Nakayama T."/>
            <person name="Obornik M."/>
            <person name="Reyes-Prieto A."/>
            <person name="Armbrust E.V."/>
            <person name="Aves S.J."/>
            <person name="Beiko R.G."/>
            <person name="Coutinho P."/>
            <person name="Dacks J.B."/>
            <person name="Durnford D.G."/>
            <person name="Fast N.M."/>
            <person name="Green B.R."/>
            <person name="Grisdale C.J."/>
            <person name="Hempel F."/>
            <person name="Henrissat B."/>
            <person name="Hoppner M.P."/>
            <person name="Ishida K."/>
            <person name="Kim E."/>
            <person name="Koreny L."/>
            <person name="Kroth P.G."/>
            <person name="Liu Y."/>
            <person name="Malik S.B."/>
            <person name="Maier U.G."/>
            <person name="McRose D."/>
            <person name="Mock T."/>
            <person name="Neilson J.A."/>
            <person name="Onodera N.T."/>
            <person name="Poole A.M."/>
            <person name="Pritham E.J."/>
            <person name="Richards T.A."/>
            <person name="Rocap G."/>
            <person name="Roy S.W."/>
            <person name="Sarai C."/>
            <person name="Schaack S."/>
            <person name="Shirato S."/>
            <person name="Slamovits C.H."/>
            <person name="Spencer D.F."/>
            <person name="Suzuki S."/>
            <person name="Worden A.Z."/>
            <person name="Zauner S."/>
            <person name="Barry K."/>
            <person name="Bell C."/>
            <person name="Bharti A.K."/>
            <person name="Crow J.A."/>
            <person name="Grimwood J."/>
            <person name="Kramer R."/>
            <person name="Lindquist E."/>
            <person name="Lucas S."/>
            <person name="Salamov A."/>
            <person name="McFadden G.I."/>
            <person name="Lane C.E."/>
            <person name="Keeling P.J."/>
            <person name="Gray M.W."/>
            <person name="Grigoriev I.V."/>
            <person name="Archibald J.M."/>
        </authorList>
    </citation>
    <scope>NUCLEOTIDE SEQUENCE</scope>
    <source>
        <strain evidence="2 4">CCMP2712</strain>
    </source>
</reference>
<organism evidence="2">
    <name type="scientific">Guillardia theta (strain CCMP2712)</name>
    <name type="common">Cryptophyte</name>
    <dbReference type="NCBI Taxonomy" id="905079"/>
    <lineage>
        <taxon>Eukaryota</taxon>
        <taxon>Cryptophyceae</taxon>
        <taxon>Pyrenomonadales</taxon>
        <taxon>Geminigeraceae</taxon>
        <taxon>Guillardia</taxon>
    </lineage>
</organism>
<gene>
    <name evidence="2" type="ORF">GUITHDRAFT_135895</name>
</gene>
<evidence type="ECO:0000256" key="1">
    <source>
        <dbReference type="SAM" id="SignalP"/>
    </source>
</evidence>
<sequence>MSSLLLFRFLLLLSLVHFASCKASNVGFQLYMNGAGLTIADQVVVIKTQTSLSSNQTKGTSSICAEAQLDPTMILVPATNVYTASDDGTQASVYMSVNGYSGNAKLCFIFYGSTSAWTDSSIELTILPAQIFSSSLTATGATTFSVVANQKFEVSLEGQGLAIGSGLVTVGWRQDCLLGPNVKGGEFKTLVNVNNEGTKGTVEFTITEAATAVSLCYNIEGKTSYQSAHSTASSLGISATSWQAFDATGTSVSTVLPLVTVRIEISGSGLFGMESQRSCSLAPDLYYTCVMIDTSCNNLGQVPGGASVVPVSVSANTVRAEFVFSDASTYLGSSRDVSVCVKMAQATSWNTVGTAKLTINYPLSTVSSVTPTISNSNNALSVTLTGTNLYDQVGLASKIKLSLDCESYPVGDSTGVIVGGSAQSCSSVITNSSGLQSCVVTFDSLFVAGTTSAQVMICLAQGPSTTYSRTLSVISVTPSFVSAVQAPSTSTANIEFSIYIVGQNLASSGAGAIMAWINRNCSTSDSTDVFGGEARYPVMIGSNQMLAQMKFTITTSTARALMVCWNLSSASSSAFKVTSAFISASPPTLTGISLTNFSSLNNSQVTVFGSDFVDSGPAAPTFVIMGNCSDSRSFLPVQKNFVLSGSQLSFLVITNVVLTQLEMCWRIGTSPYQTLMSNISIYPTSVSSFQPLSGRAFSSISLTVSGQNLGQAMKVKLSTDCTLGTSSDSIGTLSGSEGVAPTSVSSEAAVFSFSIASIVSVKLQVCWQMGDGLYQRLGGDWFSLLTGSVSASFSSQLVSNVPFSITLTGYSFKASPSSALVKLKLSQDCSLQVNLDNNTCGGGGDCVQGGQGVLGTMVNSIDLRFDFVMAVRNQVTMKLCWTLNSSPLAYIDLDSRISVLVNPVLLTSSVIPANVFVNEPFLVQLLGTGLSSSSAVPTKVKLSTSCMGADDVDPLLDIAGGEARYISCTDASTGSAYLTFTVRDSSSPFVVCAAQGALGSPSSPWQEVKAANTPYRVRSATVTSASLSPKYSSIMNNDLVLLFSGRGLGSSFEDVKVKLVNTSQGCSSSYSDPGQFPCSCSSSLAAELVCNCASSSSDSGYLAGGAPSLVLADSSSSGHSSFIPQFSGAATACWSYGGIGLVGTSYLELLRFTVSQPSIACFYPLYVAPSTTANFYLLGQGMRPTDTVKIVREFDGCSSPALLSGTLGSGVSMSGMQGVLPLLVSMELGTYNRYILCYSFGLNFTRVGFSVLQVSTPVIESFSPAALIRGDNVVTIYGRALHEGLTFVLTLLDRTCAQVTAASALVNMGPISCDDKRLSCSLSFTVPDTVSTILYLCQRPPNNQFLAVGSLKLQGPSASTITPSAVSPDVPSSFEVSGSGFFATGAVSASFLARGASCSSYSSDQLVASVASTSILFVNSTLYRFSYVFAGGSIGDIRVCFRTSTVQDLGTISIVSPSISLALPRYLTNLTLLTVIQQGVPFNLSLQGTGLSSPNIFVKIVPSSQLCQGTVSLVTGAAAGGEARLVSSQQAQFPAGIRQSGPMHVCFLTRGAPSFLDVPSSSFTVLPPVTVTSIIPAYTIAGDGATKVFLYGSALVSSSFSSSLFLSSADCIVGSQPPGGSSQLLVDDDGGNGRVAFASFVLTSPGTFRLCVQTSLSSLPQDVGAINVLAASSLPLLAQIAPTSLLAGQATSFVLRGQALSSTLKLMVASSCSSPTSYISSIASVNDNRTIAYSSALTVPFISSSVKICIATSSSSTYLELVTLSMKSLIRPSLYQQPAAPLLLYRNFPADLEFVGDGIGAGDAVFISSSSCPSDPAKPVLNLLSVVPTVPGGEVKVIASSMLVLPLAACETSRYRLSFRLTAMSSSSSPYSICYVPLGFAYALTISPGVQVVTPFLSSFLPKFVNSMSFQQITFQGSGGYAPGDKLILLSPYSSSSSFLTRTCQSYVGAYEQVATSLRYTVRALDINGRTLVAYFNLSETRTEFLACYQPYDATGWRDVTSVSSGEVIKVVPPTASSLATPFLYARSLTTLSVVGLGLSFGDSYKIVKEGGSCQSDLPVVGGDVRIPSRISQLADTAQVSFLLGAEAIGRTTVCFLPRGGCDFSPVASLEVRPPAPLAVDGSTDYGGAILNHPFLLRLSGIGLSSTDDLTVVPGDVACSDGVMSSARIFSYASSSSASADGSLSSFLLTVTGYETRGKLCFRYCSNGGCSGRSSFRETGLYLKLLEPTVTQVKPNEIQKDMYVTFDIQGNSFTPKDNFKLVHSTAPCSGSDSALDVMTGGNGRAPWNVSCPYALGVQCKGAVSFTIEGTGTGKLCYLPSGGAGYRDILLGYNNTPYIIQVCEGEHEGMSGARRRWSGKQLAVGILGRHRACIIELTSSGVLRVLAVQSMNPQSPKEKFVVDEAACRTTVEAECWVEDLTKEVEAKARNSRPEFNALHLLFPRRDRTMPETKYDSYECLVFEEKAGTALLVRVQILGDKGEEEECQEEINRARKVWAERRFEAQNKVVAILDLRFASFNPQEEM</sequence>
<dbReference type="GeneID" id="17306362"/>